<dbReference type="SMART" id="SM00702">
    <property type="entry name" value="P4Hc"/>
    <property type="match status" value="1"/>
</dbReference>
<evidence type="ECO:0000256" key="4">
    <source>
        <dbReference type="ARBA" id="ARBA00023002"/>
    </source>
</evidence>
<evidence type="ECO:0000313" key="9">
    <source>
        <dbReference type="Proteomes" id="UP001244341"/>
    </source>
</evidence>
<gene>
    <name evidence="8" type="ORF">OEZ85_006501</name>
</gene>
<keyword evidence="3" id="KW-0223">Dioxygenase</keyword>
<dbReference type="InterPro" id="IPR044862">
    <property type="entry name" value="Pro_4_hyd_alph_FE2OG_OXY"/>
</dbReference>
<dbReference type="InterPro" id="IPR051842">
    <property type="entry name" value="uS12_prolyl_hydroxylase"/>
</dbReference>
<feature type="region of interest" description="Disordered" evidence="6">
    <location>
        <begin position="226"/>
        <end position="258"/>
    </location>
</feature>
<sequence length="268" mass="30222">MAKGSKHARQRFRKWINSYPEVSAWLEKYGDLEQQLDDNGGLVKIENFLPTFVAEGILEMLQGIDEKTWNLTAAGDDYVHNNIRHEFLSVKQGPPGLQDVFRVFTLLLPDSLFTFSAAKYCKAGHIVPHDDRAYTQVLMDDGSMQQCSRTIACIYYLTQGWIEADGGHLVDLEAPGGPQQHLPAFNSVVAFRIPRWHEVKPVTGDRPRYSIFGWFLEPGKLYELNTGEEAPPQQHSEAVHGAAEPEQQQQHAAAAVKQKRKKQLVAVK</sequence>
<keyword evidence="5" id="KW-0408">Iron</keyword>
<proteinExistence type="predicted"/>
<evidence type="ECO:0000256" key="6">
    <source>
        <dbReference type="SAM" id="MobiDB-lite"/>
    </source>
</evidence>
<name>A0ABY8TUU1_TETOB</name>
<evidence type="ECO:0000256" key="5">
    <source>
        <dbReference type="ARBA" id="ARBA00023004"/>
    </source>
</evidence>
<dbReference type="InterPro" id="IPR006620">
    <property type="entry name" value="Pro_4_hyd_alph"/>
</dbReference>
<evidence type="ECO:0000256" key="1">
    <source>
        <dbReference type="ARBA" id="ARBA00001961"/>
    </source>
</evidence>
<feature type="compositionally biased region" description="Low complexity" evidence="6">
    <location>
        <begin position="247"/>
        <end position="256"/>
    </location>
</feature>
<organism evidence="8 9">
    <name type="scientific">Tetradesmus obliquus</name>
    <name type="common">Green alga</name>
    <name type="synonym">Acutodesmus obliquus</name>
    <dbReference type="NCBI Taxonomy" id="3088"/>
    <lineage>
        <taxon>Eukaryota</taxon>
        <taxon>Viridiplantae</taxon>
        <taxon>Chlorophyta</taxon>
        <taxon>core chlorophytes</taxon>
        <taxon>Chlorophyceae</taxon>
        <taxon>CS clade</taxon>
        <taxon>Sphaeropleales</taxon>
        <taxon>Scenedesmaceae</taxon>
        <taxon>Tetradesmus</taxon>
    </lineage>
</organism>
<dbReference type="Pfam" id="PF13640">
    <property type="entry name" value="2OG-FeII_Oxy_3"/>
    <property type="match status" value="1"/>
</dbReference>
<dbReference type="PROSITE" id="PS51471">
    <property type="entry name" value="FE2OG_OXY"/>
    <property type="match status" value="1"/>
</dbReference>
<dbReference type="Gene3D" id="2.60.120.620">
    <property type="entry name" value="q2cbj1_9rhob like domain"/>
    <property type="match status" value="1"/>
</dbReference>
<protein>
    <recommendedName>
        <fullName evidence="7">Fe2OG dioxygenase domain-containing protein</fullName>
    </recommendedName>
</protein>
<evidence type="ECO:0000313" key="8">
    <source>
        <dbReference type="EMBL" id="WIA12880.1"/>
    </source>
</evidence>
<feature type="domain" description="Fe2OG dioxygenase" evidence="7">
    <location>
        <begin position="108"/>
        <end position="217"/>
    </location>
</feature>
<evidence type="ECO:0000256" key="2">
    <source>
        <dbReference type="ARBA" id="ARBA00022723"/>
    </source>
</evidence>
<comment type="cofactor">
    <cofactor evidence="1">
        <name>L-ascorbate</name>
        <dbReference type="ChEBI" id="CHEBI:38290"/>
    </cofactor>
</comment>
<dbReference type="InterPro" id="IPR005123">
    <property type="entry name" value="Oxoglu/Fe-dep_dioxygenase_dom"/>
</dbReference>
<dbReference type="PANTHER" id="PTHR12117:SF0">
    <property type="entry name" value="PROLYL 3-HYDROXYLASE OGFOD1"/>
    <property type="match status" value="1"/>
</dbReference>
<evidence type="ECO:0000259" key="7">
    <source>
        <dbReference type="PROSITE" id="PS51471"/>
    </source>
</evidence>
<dbReference type="EMBL" id="CP126211">
    <property type="protein sequence ID" value="WIA12880.1"/>
    <property type="molecule type" value="Genomic_DNA"/>
</dbReference>
<keyword evidence="2" id="KW-0479">Metal-binding</keyword>
<evidence type="ECO:0000256" key="3">
    <source>
        <dbReference type="ARBA" id="ARBA00022964"/>
    </source>
</evidence>
<accession>A0ABY8TUU1</accession>
<dbReference type="PANTHER" id="PTHR12117">
    <property type="entry name" value="HISTONE ACETYLTRANSFERASE COMPLEX"/>
    <property type="match status" value="1"/>
</dbReference>
<keyword evidence="9" id="KW-1185">Reference proteome</keyword>
<keyword evidence="4" id="KW-0560">Oxidoreductase</keyword>
<dbReference type="Proteomes" id="UP001244341">
    <property type="component" value="Chromosome 4b"/>
</dbReference>
<reference evidence="8 9" key="1">
    <citation type="submission" date="2023-05" db="EMBL/GenBank/DDBJ databases">
        <title>A 100% complete, gapless, phased diploid assembly of the Scenedesmus obliquus UTEX 3031 genome.</title>
        <authorList>
            <person name="Biondi T.C."/>
            <person name="Hanschen E.R."/>
            <person name="Kwon T."/>
            <person name="Eng W."/>
            <person name="Kruse C.P.S."/>
            <person name="Koehler S.I."/>
            <person name="Kunde Y."/>
            <person name="Gleasner C.D."/>
            <person name="You Mak K.T."/>
            <person name="Polle J."/>
            <person name="Hovde B.T."/>
            <person name="Starkenburg S.R."/>
        </authorList>
    </citation>
    <scope>NUCLEOTIDE SEQUENCE [LARGE SCALE GENOMIC DNA]</scope>
    <source>
        <strain evidence="8 9">DOE0152z</strain>
    </source>
</reference>